<evidence type="ECO:0000313" key="7">
    <source>
        <dbReference type="Proteomes" id="UP000195871"/>
    </source>
</evidence>
<comment type="caution">
    <text evidence="6">The sequence shown here is derived from an EMBL/GenBank/DDBJ whole genome shotgun (WGS) entry which is preliminary data.</text>
</comment>
<dbReference type="Proteomes" id="UP000195871">
    <property type="component" value="Unassembled WGS sequence"/>
</dbReference>
<proteinExistence type="predicted"/>
<dbReference type="PANTHER" id="PTHR31913">
    <property type="entry name" value="VACUOLAR IMPORT AND DEGRADATION PROTEIN 27"/>
    <property type="match status" value="1"/>
</dbReference>
<dbReference type="EMBL" id="NHMM01000007">
    <property type="protein sequence ID" value="OUT20644.1"/>
    <property type="molecule type" value="Genomic_DNA"/>
</dbReference>
<dbReference type="PANTHER" id="PTHR31913:SF0">
    <property type="entry name" value="VACUOLAR IMPORT AND DEGRADATION PROTEIN 27"/>
    <property type="match status" value="1"/>
</dbReference>
<evidence type="ECO:0008006" key="8">
    <source>
        <dbReference type="Google" id="ProtNLM"/>
    </source>
</evidence>
<dbReference type="Pfam" id="PF08553">
    <property type="entry name" value="VID27"/>
    <property type="match status" value="1"/>
</dbReference>
<dbReference type="InterPro" id="IPR011047">
    <property type="entry name" value="Quinoprotein_ADH-like_sf"/>
</dbReference>
<feature type="region of interest" description="Disordered" evidence="2">
    <location>
        <begin position="216"/>
        <end position="240"/>
    </location>
</feature>
<feature type="domain" description="Vacuolar import/degradation Vid27 C-terminal" evidence="3">
    <location>
        <begin position="454"/>
        <end position="800"/>
    </location>
</feature>
<feature type="region of interest" description="Disordered" evidence="2">
    <location>
        <begin position="399"/>
        <end position="427"/>
    </location>
</feature>
<protein>
    <recommendedName>
        <fullName evidence="8">Vacuolar import and degradation protein 27</fullName>
    </recommendedName>
</protein>
<feature type="coiled-coil region" evidence="1">
    <location>
        <begin position="68"/>
        <end position="95"/>
    </location>
</feature>
<name>A0A1Z8JJ77_PICKU</name>
<evidence type="ECO:0000256" key="2">
    <source>
        <dbReference type="SAM" id="MobiDB-lite"/>
    </source>
</evidence>
<evidence type="ECO:0000259" key="5">
    <source>
        <dbReference type="Pfam" id="PF17748"/>
    </source>
</evidence>
<dbReference type="Pfam" id="PF17748">
    <property type="entry name" value="VID27_N"/>
    <property type="match status" value="1"/>
</dbReference>
<feature type="compositionally biased region" description="Acidic residues" evidence="2">
    <location>
        <begin position="406"/>
        <end position="422"/>
    </location>
</feature>
<organism evidence="6 7">
    <name type="scientific">Pichia kudriavzevii</name>
    <name type="common">Yeast</name>
    <name type="synonym">Issatchenkia orientalis</name>
    <dbReference type="NCBI Taxonomy" id="4909"/>
    <lineage>
        <taxon>Eukaryota</taxon>
        <taxon>Fungi</taxon>
        <taxon>Dikarya</taxon>
        <taxon>Ascomycota</taxon>
        <taxon>Saccharomycotina</taxon>
        <taxon>Pichiomycetes</taxon>
        <taxon>Pichiales</taxon>
        <taxon>Pichiaceae</taxon>
        <taxon>Pichia</taxon>
    </lineage>
</organism>
<feature type="compositionally biased region" description="Acidic residues" evidence="2">
    <location>
        <begin position="230"/>
        <end position="239"/>
    </location>
</feature>
<dbReference type="InterPro" id="IPR013863">
    <property type="entry name" value="VID27_C"/>
</dbReference>
<accession>A0A1Z8JJ77</accession>
<evidence type="ECO:0000313" key="6">
    <source>
        <dbReference type="EMBL" id="OUT20644.1"/>
    </source>
</evidence>
<gene>
    <name evidence="6" type="ORF">CAS74_004307</name>
</gene>
<reference evidence="6 7" key="1">
    <citation type="submission" date="2017-05" db="EMBL/GenBank/DDBJ databases">
        <title>The Genome Sequence of Candida krusei Ckrusei653.</title>
        <authorList>
            <person name="Cuomo C."/>
            <person name="Forche A."/>
            <person name="Young S."/>
            <person name="Abouelleil A."/>
            <person name="Cao P."/>
            <person name="Chapman S."/>
            <person name="Cusick C."/>
            <person name="Shea T."/>
            <person name="Nusbaum C."/>
            <person name="Birren B."/>
        </authorList>
    </citation>
    <scope>NUCLEOTIDE SEQUENCE [LARGE SCALE GENOMIC DNA]</scope>
    <source>
        <strain evidence="6 7">Ckrusei653</strain>
    </source>
</reference>
<dbReference type="AlphaFoldDB" id="A0A1Z8JJ77"/>
<dbReference type="Pfam" id="PF17747">
    <property type="entry name" value="VID27_PH"/>
    <property type="match status" value="1"/>
</dbReference>
<feature type="domain" description="Vid27 N-terminal" evidence="5">
    <location>
        <begin position="16"/>
        <end position="176"/>
    </location>
</feature>
<dbReference type="InterPro" id="IPR040979">
    <property type="entry name" value="Vid27_N"/>
</dbReference>
<evidence type="ECO:0000259" key="4">
    <source>
        <dbReference type="Pfam" id="PF17747"/>
    </source>
</evidence>
<evidence type="ECO:0000256" key="1">
    <source>
        <dbReference type="SAM" id="Coils"/>
    </source>
</evidence>
<evidence type="ECO:0000259" key="3">
    <source>
        <dbReference type="Pfam" id="PF08553"/>
    </source>
</evidence>
<dbReference type="VEuPathDB" id="FungiDB:C5L36_0A09300"/>
<feature type="domain" description="Vid27 PH-like" evidence="4">
    <location>
        <begin position="274"/>
        <end position="371"/>
    </location>
</feature>
<sequence length="817" mass="94349">MNIVKRFLAKKQPVILDELIIIPSGQLYLVRSPSSPKSENECLYNDAALTIRNTIHQYNYELVLWKGNESDSDSLNDEEDENSEAQDEFFENESNVLKSFVIDQNLKVCLFERYGEKIISWKDMEGDFGDMFEYRINKSVPNDTIEQFMTCIYKYEYEKKYEKSSEFVTAKELQEFIVERSELFDSCLDSAYTPSSSSTINMLQLLNKNENKVEYGEDNDSFYENSNSDSDSDSNSEGEDYAKFEDAAETLYSDISNDDLKQRIPLDDFPCKSYIYDPISEEFKPKHLNVSVFLYELSNWTYCMEVKDRVNGANYLVAALSNQMDPAFRFEQLAFIFNVFTSNNAFTWLLKFQDKDTYEKFQSIFMKLHWQYKNQQLWPTNATDEHYLVNTFEDMDIDDPHFENNLPEDTDSSTDSDSEEEVAGTSNLRETKYKARVDFEESEDEETRFVGSSKNTGLVLGLKTDNAFISRGDKIGIFRTDDGTLQFSTTIDKLTFSKNGSKPIVPSKMLLLENDKTMIIQDNKNRDKLHKLDLEYGKIVEDWELRKNDKDIPIESFTTNTKFGDLMNDPTFVGVSSQSMFKVDPRIQNGFVSNDKTYKTKTNFKQVSTTGKGYLAVASKNGEIRLYDQLGKNAKTLLPALGDEIRGLTTSNDGRYVLATCKTYLLLIDVLIQSGKYENKLGFERSFGIDAKPMPKKLQLKPEHIAYIKKKHGLDVKFSVAKFNETSRGDEPTYIVSSVGPFAITWNFRKVLNNVRDSYKIRVYQDDVIMGEFINKNNKKMVLTLSDDITMTSTSSFRHLNTNFQLSKQLFEFFLFC</sequence>
<dbReference type="SUPFAM" id="SSF50998">
    <property type="entry name" value="Quinoprotein alcohol dehydrogenase-like"/>
    <property type="match status" value="1"/>
</dbReference>
<keyword evidence="1" id="KW-0175">Coiled coil</keyword>
<dbReference type="InterPro" id="IPR040458">
    <property type="entry name" value="Vid27"/>
</dbReference>
<dbReference type="InterPro" id="IPR040768">
    <property type="entry name" value="Vid27_PH"/>
</dbReference>
<dbReference type="GO" id="GO:0005634">
    <property type="term" value="C:nucleus"/>
    <property type="evidence" value="ECO:0007669"/>
    <property type="project" value="TreeGrafter"/>
</dbReference>
<dbReference type="GO" id="GO:0005737">
    <property type="term" value="C:cytoplasm"/>
    <property type="evidence" value="ECO:0007669"/>
    <property type="project" value="TreeGrafter"/>
</dbReference>